<dbReference type="GO" id="GO:0004125">
    <property type="term" value="F:L-seryl-tRNA(Sec) selenium transferase activity"/>
    <property type="evidence" value="ECO:0007669"/>
    <property type="project" value="UniProtKB-UniRule"/>
</dbReference>
<comment type="subcellular location">
    <subcellularLocation>
        <location evidence="8">Cytoplasm</location>
    </subcellularLocation>
</comment>
<proteinExistence type="inferred from homology"/>
<dbReference type="InterPro" id="IPR004534">
    <property type="entry name" value="SelA_trans"/>
</dbReference>
<dbReference type="GO" id="GO:0001514">
    <property type="term" value="P:selenocysteine incorporation"/>
    <property type="evidence" value="ECO:0007669"/>
    <property type="project" value="UniProtKB-UniRule"/>
</dbReference>
<evidence type="ECO:0000259" key="10">
    <source>
        <dbReference type="Pfam" id="PF12390"/>
    </source>
</evidence>
<evidence type="ECO:0000256" key="1">
    <source>
        <dbReference type="ARBA" id="ARBA00001933"/>
    </source>
</evidence>
<comment type="pathway">
    <text evidence="8">Aminoacyl-tRNA biosynthesis; selenocysteinyl-tRNA(Sec) biosynthesis; selenocysteinyl-tRNA(Sec) from L-seryl-tRNA(Sec) (bacterial route): step 1/1.</text>
</comment>
<feature type="modified residue" description="N6-(pyridoxal phosphate)lysine" evidence="8 9">
    <location>
        <position position="297"/>
    </location>
</feature>
<dbReference type="Gene3D" id="3.90.1150.180">
    <property type="match status" value="1"/>
</dbReference>
<dbReference type="InterPro" id="IPR025862">
    <property type="entry name" value="SelA_trans_N_dom"/>
</dbReference>
<dbReference type="RefSeq" id="WP_093313079.1">
    <property type="nucleotide sequence ID" value="NZ_FNPV01000005.1"/>
</dbReference>
<dbReference type="SUPFAM" id="SSF53383">
    <property type="entry name" value="PLP-dependent transferases"/>
    <property type="match status" value="1"/>
</dbReference>
<dbReference type="InterPro" id="IPR015424">
    <property type="entry name" value="PyrdxlP-dep_Trfase"/>
</dbReference>
<comment type="catalytic activity">
    <reaction evidence="8">
        <text>L-seryl-tRNA(Sec) + selenophosphate + H(+) = L-selenocysteinyl-tRNA(Sec) + phosphate</text>
        <dbReference type="Rhea" id="RHEA:22728"/>
        <dbReference type="Rhea" id="RHEA-COMP:9742"/>
        <dbReference type="Rhea" id="RHEA-COMP:9743"/>
        <dbReference type="ChEBI" id="CHEBI:15378"/>
        <dbReference type="ChEBI" id="CHEBI:16144"/>
        <dbReference type="ChEBI" id="CHEBI:43474"/>
        <dbReference type="ChEBI" id="CHEBI:78533"/>
        <dbReference type="ChEBI" id="CHEBI:78573"/>
        <dbReference type="EC" id="2.9.1.1"/>
    </reaction>
</comment>
<evidence type="ECO:0000313" key="12">
    <source>
        <dbReference type="Proteomes" id="UP000199230"/>
    </source>
</evidence>
<feature type="domain" description="L-seryl-tRNA selenium transferase N-terminal" evidence="10">
    <location>
        <begin position="8"/>
        <end position="47"/>
    </location>
</feature>
<dbReference type="PANTHER" id="PTHR32328">
    <property type="entry name" value="L-SERYL-TRNA(SEC) SELENIUM TRANSFERASE"/>
    <property type="match status" value="1"/>
</dbReference>
<keyword evidence="4 8" id="KW-0663">Pyridoxal phosphate</keyword>
<keyword evidence="3 8" id="KW-0808">Transferase</keyword>
<evidence type="ECO:0000313" key="11">
    <source>
        <dbReference type="EMBL" id="SDY86930.1"/>
    </source>
</evidence>
<dbReference type="OrthoDB" id="9787096at2"/>
<comment type="similarity">
    <text evidence="7 8">Belongs to the SelA family.</text>
</comment>
<keyword evidence="2 8" id="KW-0963">Cytoplasm</keyword>
<keyword evidence="5 8" id="KW-0648">Protein biosynthesis</keyword>
<dbReference type="EMBL" id="FNPV01000005">
    <property type="protein sequence ID" value="SDY86930.1"/>
    <property type="molecule type" value="Genomic_DNA"/>
</dbReference>
<evidence type="ECO:0000256" key="3">
    <source>
        <dbReference type="ARBA" id="ARBA00022679"/>
    </source>
</evidence>
<dbReference type="GO" id="GO:0005737">
    <property type="term" value="C:cytoplasm"/>
    <property type="evidence" value="ECO:0007669"/>
    <property type="project" value="UniProtKB-SubCell"/>
</dbReference>
<evidence type="ECO:0000256" key="2">
    <source>
        <dbReference type="ARBA" id="ARBA00022490"/>
    </source>
</evidence>
<dbReference type="EC" id="2.9.1.1" evidence="8"/>
<dbReference type="Proteomes" id="UP000199230">
    <property type="component" value="Unassembled WGS sequence"/>
</dbReference>
<accession>A0A1H3NE16</accession>
<comment type="function">
    <text evidence="8">Converts seryl-tRNA(Sec) to selenocysteinyl-tRNA(Sec) required for selenoprotein biosynthesis.</text>
</comment>
<evidence type="ECO:0000256" key="7">
    <source>
        <dbReference type="ARBA" id="ARBA00044507"/>
    </source>
</evidence>
<evidence type="ECO:0000256" key="6">
    <source>
        <dbReference type="ARBA" id="ARBA00023266"/>
    </source>
</evidence>
<comment type="cofactor">
    <cofactor evidence="1 8 9">
        <name>pyridoxal 5'-phosphate</name>
        <dbReference type="ChEBI" id="CHEBI:597326"/>
    </cofactor>
</comment>
<gene>
    <name evidence="8" type="primary">selA</name>
    <name evidence="11" type="ORF">SAMN05192546_10568</name>
</gene>
<dbReference type="HAMAP" id="MF_00423">
    <property type="entry name" value="SelA"/>
    <property type="match status" value="1"/>
</dbReference>
<dbReference type="Gene3D" id="3.40.640.10">
    <property type="entry name" value="Type I PLP-dependent aspartate aminotransferase-like (Major domain)"/>
    <property type="match status" value="1"/>
</dbReference>
<evidence type="ECO:0000256" key="4">
    <source>
        <dbReference type="ARBA" id="ARBA00022898"/>
    </source>
</evidence>
<dbReference type="UniPathway" id="UPA00906">
    <property type="reaction ID" value="UER00896"/>
</dbReference>
<protein>
    <recommendedName>
        <fullName evidence="8">L-seryl-tRNA(Sec) selenium transferase</fullName>
        <ecNumber evidence="8">2.9.1.1</ecNumber>
    </recommendedName>
    <alternativeName>
        <fullName evidence="8">Selenocysteine synthase</fullName>
        <shortName evidence="8">Sec synthase</shortName>
    </alternativeName>
    <alternativeName>
        <fullName evidence="8">Selenocysteinyl-tRNA(Sec) synthase</fullName>
    </alternativeName>
</protein>
<organism evidence="11 12">
    <name type="scientific">Tindallia californiensis</name>
    <dbReference type="NCBI Taxonomy" id="159292"/>
    <lineage>
        <taxon>Bacteria</taxon>
        <taxon>Bacillati</taxon>
        <taxon>Bacillota</taxon>
        <taxon>Clostridia</taxon>
        <taxon>Peptostreptococcales</taxon>
        <taxon>Tindalliaceae</taxon>
        <taxon>Tindallia</taxon>
    </lineage>
</organism>
<sequence>MTEAKSLLRCLPKVDELLQQDEITQLLEMIGRERLVDIIRETINDLRSNILLKEMVVESDTSEERIIETIKEKVKKTNEIQIRKVINGSGVVLHTNLGRAPLGSYAQEIIQEVSEGYSNLEIDLDTGKRGSRYQHIKDLILTLTGAEDAIVVNNNAGAVLLALSAVAKGKEVIISRGELVEIGGSFRVPEVMEQSGAKLVEVGATNKSYLKDYQNAITENTAALLKVHRSNFKLVGFTHETTSEDLVALANQKQIPVMNDLGSGLLIDLQKYGYPYEPTVKDVVNSGCDIITFSGDKLLGGTQAGIIVGKKHWIKIIESHPLTRALRVDKLTLSALEATLKQYIKPEKAIQQIPVLKMMIATEEDMLKKAEEFIRQLPESIDRLKASIKRTTSQVGGGSYPGHEMNSYAVVFEGSQDDIVSLERFLRTGTPSVIGRLSEGVYLLDVRTIIEKEMIIISERLQDWVKRSEKR</sequence>
<dbReference type="Pfam" id="PF03841">
    <property type="entry name" value="SelA"/>
    <property type="match status" value="1"/>
</dbReference>
<keyword evidence="6 8" id="KW-0711">Selenium</keyword>
<dbReference type="STRING" id="159292.SAMN05192546_10568"/>
<dbReference type="InterPro" id="IPR015421">
    <property type="entry name" value="PyrdxlP-dep_Trfase_major"/>
</dbReference>
<evidence type="ECO:0000256" key="9">
    <source>
        <dbReference type="PIRSR" id="PIRSR618319-50"/>
    </source>
</evidence>
<dbReference type="PANTHER" id="PTHR32328:SF0">
    <property type="entry name" value="L-SERYL-TRNA(SEC) SELENIUM TRANSFERASE"/>
    <property type="match status" value="1"/>
</dbReference>
<keyword evidence="12" id="KW-1185">Reference proteome</keyword>
<dbReference type="GO" id="GO:0001717">
    <property type="term" value="P:conversion of seryl-tRNAsec to selenocys-tRNAsec"/>
    <property type="evidence" value="ECO:0007669"/>
    <property type="project" value="UniProtKB-UniRule"/>
</dbReference>
<dbReference type="AlphaFoldDB" id="A0A1H3NE16"/>
<dbReference type="NCBIfam" id="TIGR00474">
    <property type="entry name" value="selA"/>
    <property type="match status" value="1"/>
</dbReference>
<evidence type="ECO:0000256" key="8">
    <source>
        <dbReference type="HAMAP-Rule" id="MF_00423"/>
    </source>
</evidence>
<dbReference type="InterPro" id="IPR018319">
    <property type="entry name" value="SelA-like"/>
</dbReference>
<name>A0A1H3NE16_9FIRM</name>
<dbReference type="Pfam" id="PF12390">
    <property type="entry name" value="Se-cys_synth_N"/>
    <property type="match status" value="1"/>
</dbReference>
<evidence type="ECO:0000256" key="5">
    <source>
        <dbReference type="ARBA" id="ARBA00022917"/>
    </source>
</evidence>
<reference evidence="11 12" key="1">
    <citation type="submission" date="2016-10" db="EMBL/GenBank/DDBJ databases">
        <authorList>
            <person name="de Groot N.N."/>
        </authorList>
    </citation>
    <scope>NUCLEOTIDE SEQUENCE [LARGE SCALE GENOMIC DNA]</scope>
    <source>
        <strain evidence="11 12">APO</strain>
    </source>
</reference>